<name>A0A6M6EAB9_PRIMG</name>
<evidence type="ECO:0000313" key="2">
    <source>
        <dbReference type="Proteomes" id="UP000501076"/>
    </source>
</evidence>
<dbReference type="AlphaFoldDB" id="A0A6M6EAB9"/>
<protein>
    <submittedName>
        <fullName evidence="1">Uncharacterized protein</fullName>
    </submittedName>
</protein>
<reference evidence="1 2" key="1">
    <citation type="submission" date="2019-10" db="EMBL/GenBank/DDBJ databases">
        <title>Complete genome sequences for adaption low water activity.</title>
        <authorList>
            <person name="Zhao L."/>
            <person name="Zhong J."/>
        </authorList>
    </citation>
    <scope>NUCLEOTIDE SEQUENCE [LARGE SCALE GENOMIC DNA]</scope>
    <source>
        <strain evidence="1 2">FDU301</strain>
        <plasmid evidence="2">pfdu301a</plasmid>
    </source>
</reference>
<sequence>MKKYYGLFDLQLDDFKPGIVGTNHNDVEAIGAERAYTLSQADEESASENMTDKEMLEEYGYEVREITEKEYNQISNDQRSGLLTTTTL</sequence>
<gene>
    <name evidence="1" type="ORF">FDZ14_30930</name>
</gene>
<evidence type="ECO:0000313" key="1">
    <source>
        <dbReference type="EMBL" id="QJX80505.1"/>
    </source>
</evidence>
<geneLocation type="plasmid" evidence="2">
    <name>pfdu301a</name>
</geneLocation>
<keyword evidence="1" id="KW-0614">Plasmid</keyword>
<dbReference type="EMBL" id="CP045273">
    <property type="protein sequence ID" value="QJX80505.1"/>
    <property type="molecule type" value="Genomic_DNA"/>
</dbReference>
<dbReference type="Proteomes" id="UP000501076">
    <property type="component" value="Plasmid pFDU301A"/>
</dbReference>
<proteinExistence type="predicted"/>
<accession>A0A6M6EAB9</accession>
<dbReference type="RefSeq" id="WP_171778497.1">
    <property type="nucleotide sequence ID" value="NZ_CP045273.1"/>
</dbReference>
<organism evidence="1 2">
    <name type="scientific">Priestia megaterium</name>
    <name type="common">Bacillus megaterium</name>
    <dbReference type="NCBI Taxonomy" id="1404"/>
    <lineage>
        <taxon>Bacteria</taxon>
        <taxon>Bacillati</taxon>
        <taxon>Bacillota</taxon>
        <taxon>Bacilli</taxon>
        <taxon>Bacillales</taxon>
        <taxon>Bacillaceae</taxon>
        <taxon>Priestia</taxon>
    </lineage>
</organism>